<accession>A0A834MG83</accession>
<dbReference type="Gene3D" id="2.20.25.240">
    <property type="match status" value="2"/>
</dbReference>
<dbReference type="AlphaFoldDB" id="A0A834MG83"/>
<keyword evidence="1" id="KW-0479">Metal-binding</keyword>
<evidence type="ECO:0000313" key="6">
    <source>
        <dbReference type="Proteomes" id="UP000625711"/>
    </source>
</evidence>
<evidence type="ECO:0000256" key="3">
    <source>
        <dbReference type="ARBA" id="ARBA00022833"/>
    </source>
</evidence>
<dbReference type="EMBL" id="JAACXV010000176">
    <property type="protein sequence ID" value="KAF7282373.1"/>
    <property type="molecule type" value="Genomic_DNA"/>
</dbReference>
<keyword evidence="2" id="KW-0863">Zinc-finger</keyword>
<evidence type="ECO:0000256" key="1">
    <source>
        <dbReference type="ARBA" id="ARBA00022723"/>
    </source>
</evidence>
<protein>
    <recommendedName>
        <fullName evidence="4">FLYWCH-type domain-containing protein</fullName>
    </recommendedName>
</protein>
<reference evidence="5" key="1">
    <citation type="submission" date="2020-08" db="EMBL/GenBank/DDBJ databases">
        <title>Genome sequencing and assembly of the red palm weevil Rhynchophorus ferrugineus.</title>
        <authorList>
            <person name="Dias G.B."/>
            <person name="Bergman C.M."/>
            <person name="Manee M."/>
        </authorList>
    </citation>
    <scope>NUCLEOTIDE SEQUENCE</scope>
    <source>
        <strain evidence="5">AA-2017</strain>
        <tissue evidence="5">Whole larva</tissue>
    </source>
</reference>
<sequence>MRGRKHPRLGLDGFEYSVHKKEPTRTRWRCTQEGRTKCAAVLYTSGNVVEVRRGHNHPISTWEKKDEVRIPKYVTIRYNVGYILYQKYDNKTRWRCNHFPKTKSGCKAALFTSVLGIYLKGKTKTPSLYTNGYRYIKHRSSNTATYWKCEYYDRGSCPARCVIYYNQSIRFSENHHHKVYLEFILVIVLGTKS</sequence>
<dbReference type="GO" id="GO:0008270">
    <property type="term" value="F:zinc ion binding"/>
    <property type="evidence" value="ECO:0007669"/>
    <property type="project" value="UniProtKB-KW"/>
</dbReference>
<feature type="domain" description="FLYWCH-type" evidence="4">
    <location>
        <begin position="118"/>
        <end position="177"/>
    </location>
</feature>
<keyword evidence="6" id="KW-1185">Reference proteome</keyword>
<dbReference type="OrthoDB" id="7962512at2759"/>
<comment type="caution">
    <text evidence="5">The sequence shown here is derived from an EMBL/GenBank/DDBJ whole genome shotgun (WGS) entry which is preliminary data.</text>
</comment>
<evidence type="ECO:0000313" key="5">
    <source>
        <dbReference type="EMBL" id="KAF7282373.1"/>
    </source>
</evidence>
<dbReference type="Pfam" id="PF04500">
    <property type="entry name" value="FLYWCH"/>
    <property type="match status" value="2"/>
</dbReference>
<keyword evidence="3" id="KW-0862">Zinc</keyword>
<evidence type="ECO:0000256" key="2">
    <source>
        <dbReference type="ARBA" id="ARBA00022771"/>
    </source>
</evidence>
<gene>
    <name evidence="5" type="ORF">GWI33_002750</name>
</gene>
<organism evidence="5 6">
    <name type="scientific">Rhynchophorus ferrugineus</name>
    <name type="common">Red palm weevil</name>
    <name type="synonym">Curculio ferrugineus</name>
    <dbReference type="NCBI Taxonomy" id="354439"/>
    <lineage>
        <taxon>Eukaryota</taxon>
        <taxon>Metazoa</taxon>
        <taxon>Ecdysozoa</taxon>
        <taxon>Arthropoda</taxon>
        <taxon>Hexapoda</taxon>
        <taxon>Insecta</taxon>
        <taxon>Pterygota</taxon>
        <taxon>Neoptera</taxon>
        <taxon>Endopterygota</taxon>
        <taxon>Coleoptera</taxon>
        <taxon>Polyphaga</taxon>
        <taxon>Cucujiformia</taxon>
        <taxon>Curculionidae</taxon>
        <taxon>Dryophthorinae</taxon>
        <taxon>Rhynchophorus</taxon>
    </lineage>
</organism>
<proteinExistence type="predicted"/>
<dbReference type="InterPro" id="IPR007588">
    <property type="entry name" value="Znf_FLYWCH"/>
</dbReference>
<dbReference type="Proteomes" id="UP000625711">
    <property type="component" value="Unassembled WGS sequence"/>
</dbReference>
<feature type="domain" description="FLYWCH-type" evidence="4">
    <location>
        <begin position="4"/>
        <end position="57"/>
    </location>
</feature>
<evidence type="ECO:0000259" key="4">
    <source>
        <dbReference type="Pfam" id="PF04500"/>
    </source>
</evidence>
<name>A0A834MG83_RHYFE</name>